<name>A0A3M9NS01_9BACT</name>
<dbReference type="AlphaFoldDB" id="A0A3M9NS01"/>
<dbReference type="EMBL" id="RJJR01000001">
    <property type="protein sequence ID" value="RNI40245.1"/>
    <property type="molecule type" value="Genomic_DNA"/>
</dbReference>
<dbReference type="OrthoDB" id="3826968at2"/>
<dbReference type="RefSeq" id="WP_123119136.1">
    <property type="nucleotide sequence ID" value="NZ_RJJR01000001.1"/>
</dbReference>
<dbReference type="Pfam" id="PF05711">
    <property type="entry name" value="TylF"/>
    <property type="match status" value="1"/>
</dbReference>
<evidence type="ECO:0000313" key="2">
    <source>
        <dbReference type="Proteomes" id="UP000267223"/>
    </source>
</evidence>
<dbReference type="GO" id="GO:0008168">
    <property type="term" value="F:methyltransferase activity"/>
    <property type="evidence" value="ECO:0007669"/>
    <property type="project" value="UniProtKB-KW"/>
</dbReference>
<dbReference type="SUPFAM" id="SSF53335">
    <property type="entry name" value="S-adenosyl-L-methionine-dependent methyltransferases"/>
    <property type="match status" value="1"/>
</dbReference>
<organism evidence="1 2">
    <name type="scientific">Hanamia caeni</name>
    <dbReference type="NCBI Taxonomy" id="2294116"/>
    <lineage>
        <taxon>Bacteria</taxon>
        <taxon>Pseudomonadati</taxon>
        <taxon>Bacteroidota</taxon>
        <taxon>Chitinophagia</taxon>
        <taxon>Chitinophagales</taxon>
        <taxon>Chitinophagaceae</taxon>
        <taxon>Hanamia</taxon>
    </lineage>
</organism>
<keyword evidence="1" id="KW-0808">Transferase</keyword>
<proteinExistence type="predicted"/>
<comment type="caution">
    <text evidence="1">The sequence shown here is derived from an EMBL/GenBank/DDBJ whole genome shotgun (WGS) entry which is preliminary data.</text>
</comment>
<sequence length="258" mass="29367">MSLVNKLLKKNLIDPDIKNSVITGRGNIKENFPSDFTASEIENVSAVKGFTMTSHERQVVLLRAIDYLVQNKIEGDIVECGVWKGGSMMLIARRLLQLNDTRRKLFLFDTFEGMSEPNEKDVSAINNSTASELLQKENKLEGDNVWCYSSLDEVKANLNKTNYPADKIFYFKGKVEDTLPEPSVGKIALLRLDTDFYESTKHELEILYDLLVPGGVLIIDDYGHWTGSKKAVDEFIEKRKLTIFLNRIDYTGRLSIKF</sequence>
<dbReference type="InterPro" id="IPR029063">
    <property type="entry name" value="SAM-dependent_MTases_sf"/>
</dbReference>
<reference evidence="1 2" key="1">
    <citation type="submission" date="2018-11" db="EMBL/GenBank/DDBJ databases">
        <title>Draft genome sequence of Ferruginibacter sp. BO-59.</title>
        <authorList>
            <person name="Im W.T."/>
        </authorList>
    </citation>
    <scope>NUCLEOTIDE SEQUENCE [LARGE SCALE GENOMIC DNA]</scope>
    <source>
        <strain evidence="1 2">BO-59</strain>
    </source>
</reference>
<dbReference type="Gene3D" id="3.40.50.150">
    <property type="entry name" value="Vaccinia Virus protein VP39"/>
    <property type="match status" value="1"/>
</dbReference>
<keyword evidence="2" id="KW-1185">Reference proteome</keyword>
<dbReference type="InterPro" id="IPR008884">
    <property type="entry name" value="TylF_MeTrfase"/>
</dbReference>
<dbReference type="Proteomes" id="UP000267223">
    <property type="component" value="Unassembled WGS sequence"/>
</dbReference>
<accession>A0A3M9NS01</accession>
<evidence type="ECO:0000313" key="1">
    <source>
        <dbReference type="EMBL" id="RNI40245.1"/>
    </source>
</evidence>
<protein>
    <submittedName>
        <fullName evidence="1">Macrocin O-methyltransferase</fullName>
    </submittedName>
</protein>
<keyword evidence="1" id="KW-0489">Methyltransferase</keyword>
<dbReference type="PANTHER" id="PTHR40036">
    <property type="entry name" value="MACROCIN O-METHYLTRANSFERASE"/>
    <property type="match status" value="1"/>
</dbReference>
<gene>
    <name evidence="1" type="ORF">EFY79_02810</name>
</gene>
<dbReference type="PANTHER" id="PTHR40036:SF1">
    <property type="entry name" value="MACROCIN O-METHYLTRANSFERASE"/>
    <property type="match status" value="1"/>
</dbReference>
<dbReference type="GO" id="GO:0032259">
    <property type="term" value="P:methylation"/>
    <property type="evidence" value="ECO:0007669"/>
    <property type="project" value="UniProtKB-KW"/>
</dbReference>